<proteinExistence type="predicted"/>
<keyword evidence="1" id="KW-1133">Transmembrane helix</keyword>
<dbReference type="RefSeq" id="WP_111296644.1">
    <property type="nucleotide sequence ID" value="NZ_QKZV01000008.1"/>
</dbReference>
<feature type="transmembrane region" description="Helical" evidence="1">
    <location>
        <begin position="45"/>
        <end position="64"/>
    </location>
</feature>
<evidence type="ECO:0000256" key="1">
    <source>
        <dbReference type="SAM" id="Phobius"/>
    </source>
</evidence>
<gene>
    <name evidence="2" type="ORF">LX80_02318</name>
</gene>
<evidence type="ECO:0000313" key="2">
    <source>
        <dbReference type="EMBL" id="PZX60834.1"/>
    </source>
</evidence>
<dbReference type="OrthoDB" id="674997at2"/>
<keyword evidence="1" id="KW-0472">Membrane</keyword>
<evidence type="ECO:0008006" key="4">
    <source>
        <dbReference type="Google" id="ProtNLM"/>
    </source>
</evidence>
<organism evidence="2 3">
    <name type="scientific">Hydrotalea sandarakina</name>
    <dbReference type="NCBI Taxonomy" id="1004304"/>
    <lineage>
        <taxon>Bacteria</taxon>
        <taxon>Pseudomonadati</taxon>
        <taxon>Bacteroidota</taxon>
        <taxon>Chitinophagia</taxon>
        <taxon>Chitinophagales</taxon>
        <taxon>Chitinophagaceae</taxon>
        <taxon>Hydrotalea</taxon>
    </lineage>
</organism>
<reference evidence="2 3" key="1">
    <citation type="submission" date="2018-06" db="EMBL/GenBank/DDBJ databases">
        <title>Genomic Encyclopedia of Archaeal and Bacterial Type Strains, Phase II (KMG-II): from individual species to whole genera.</title>
        <authorList>
            <person name="Goeker M."/>
        </authorList>
    </citation>
    <scope>NUCLEOTIDE SEQUENCE [LARGE SCALE GENOMIC DNA]</scope>
    <source>
        <strain evidence="2 3">DSM 23241</strain>
    </source>
</reference>
<evidence type="ECO:0000313" key="3">
    <source>
        <dbReference type="Proteomes" id="UP000249720"/>
    </source>
</evidence>
<dbReference type="Proteomes" id="UP000249720">
    <property type="component" value="Unassembled WGS sequence"/>
</dbReference>
<protein>
    <recommendedName>
        <fullName evidence="4">2TM domain-containing protein</fullName>
    </recommendedName>
</protein>
<feature type="transmembrane region" description="Helical" evidence="1">
    <location>
        <begin position="7"/>
        <end position="25"/>
    </location>
</feature>
<comment type="caution">
    <text evidence="2">The sequence shown here is derived from an EMBL/GenBank/DDBJ whole genome shotgun (WGS) entry which is preliminary data.</text>
</comment>
<dbReference type="AlphaFoldDB" id="A0A2W7RKA3"/>
<keyword evidence="3" id="KW-1185">Reference proteome</keyword>
<dbReference type="EMBL" id="QKZV01000008">
    <property type="protein sequence ID" value="PZX60834.1"/>
    <property type="molecule type" value="Genomic_DNA"/>
</dbReference>
<name>A0A2W7RKA3_9BACT</name>
<accession>A0A2W7RKA3</accession>
<keyword evidence="1" id="KW-0812">Transmembrane</keyword>
<sequence length="76" mass="9112">MDKEIKAFFLRIVNTIAVILLWLFINMALGLKLRMAEIGSHISWINWLFYIWALLTGIAVIFYVKRLWRNKIKLPY</sequence>